<comment type="caution">
    <text evidence="3">The sequence shown here is derived from an EMBL/GenBank/DDBJ whole genome shotgun (WGS) entry which is preliminary data.</text>
</comment>
<keyword evidence="2" id="KW-0472">Membrane</keyword>
<accession>A0ABP6P8A3</accession>
<feature type="transmembrane region" description="Helical" evidence="2">
    <location>
        <begin position="182"/>
        <end position="209"/>
    </location>
</feature>
<feature type="transmembrane region" description="Helical" evidence="2">
    <location>
        <begin position="38"/>
        <end position="59"/>
    </location>
</feature>
<protein>
    <recommendedName>
        <fullName evidence="5">ABC-type transport system involved in multi-copper enzyme maturation, permease component</fullName>
    </recommendedName>
</protein>
<feature type="transmembrane region" description="Helical" evidence="2">
    <location>
        <begin position="136"/>
        <end position="157"/>
    </location>
</feature>
<gene>
    <name evidence="3" type="ORF">GCM10010531_24060</name>
</gene>
<feature type="transmembrane region" description="Helical" evidence="2">
    <location>
        <begin position="257"/>
        <end position="274"/>
    </location>
</feature>
<keyword evidence="2" id="KW-1133">Transmembrane helix</keyword>
<feature type="transmembrane region" description="Helical" evidence="2">
    <location>
        <begin position="229"/>
        <end position="250"/>
    </location>
</feature>
<feature type="region of interest" description="Disordered" evidence="1">
    <location>
        <begin position="1"/>
        <end position="22"/>
    </location>
</feature>
<feature type="transmembrane region" description="Helical" evidence="2">
    <location>
        <begin position="317"/>
        <end position="339"/>
    </location>
</feature>
<dbReference type="Proteomes" id="UP001499924">
    <property type="component" value="Unassembled WGS sequence"/>
</dbReference>
<evidence type="ECO:0008006" key="5">
    <source>
        <dbReference type="Google" id="ProtNLM"/>
    </source>
</evidence>
<evidence type="ECO:0000313" key="3">
    <source>
        <dbReference type="EMBL" id="GAA3170084.1"/>
    </source>
</evidence>
<sequence length="344" mass="36782">MSTVVEQPQAAPADPPAERTRSGSLFRAELHRFRSRRFIQVLVGLLVVGWVAATVIGLLNFGEPTDADRADAQAQIEQMVEDQEFYRQQCLDDPNRPEDLPPEEVCGPPMTADEFRAEDFLTKAPFDLESSASGGAVGFGAAAAVLAFLIGATWIGAEWSTRSIVALLFWVPQRLRVMGTKIGVLVLGAAALGVLAQVAWLAMAGILRATVGTDADLPDGFWGELLGTQARSVLLVVLAAVGGFGLANVVRNTGASLGIGFVYFAIIETAVGAFRPTWQPWLLTNNAIGLAMPDGYTVYIWESARQMEPTEYLVTNLQGGVLLAAVTTVVVAIGVALFAKRDLH</sequence>
<dbReference type="RefSeq" id="WP_344689123.1">
    <property type="nucleotide sequence ID" value="NZ_BAAAVV010000005.1"/>
</dbReference>
<name>A0ABP6P8A3_9ACTN</name>
<keyword evidence="2" id="KW-0812">Transmembrane</keyword>
<organism evidence="3 4">
    <name type="scientific">Blastococcus jejuensis</name>
    <dbReference type="NCBI Taxonomy" id="351224"/>
    <lineage>
        <taxon>Bacteria</taxon>
        <taxon>Bacillati</taxon>
        <taxon>Actinomycetota</taxon>
        <taxon>Actinomycetes</taxon>
        <taxon>Geodermatophilales</taxon>
        <taxon>Geodermatophilaceae</taxon>
        <taxon>Blastococcus</taxon>
    </lineage>
</organism>
<proteinExistence type="predicted"/>
<evidence type="ECO:0000313" key="4">
    <source>
        <dbReference type="Proteomes" id="UP001499924"/>
    </source>
</evidence>
<evidence type="ECO:0000256" key="1">
    <source>
        <dbReference type="SAM" id="MobiDB-lite"/>
    </source>
</evidence>
<keyword evidence="4" id="KW-1185">Reference proteome</keyword>
<dbReference type="EMBL" id="BAAAVV010000005">
    <property type="protein sequence ID" value="GAA3170084.1"/>
    <property type="molecule type" value="Genomic_DNA"/>
</dbReference>
<reference evidence="4" key="1">
    <citation type="journal article" date="2019" name="Int. J. Syst. Evol. Microbiol.">
        <title>The Global Catalogue of Microorganisms (GCM) 10K type strain sequencing project: providing services to taxonomists for standard genome sequencing and annotation.</title>
        <authorList>
            <consortium name="The Broad Institute Genomics Platform"/>
            <consortium name="The Broad Institute Genome Sequencing Center for Infectious Disease"/>
            <person name="Wu L."/>
            <person name="Ma J."/>
        </authorList>
    </citation>
    <scope>NUCLEOTIDE SEQUENCE [LARGE SCALE GENOMIC DNA]</scope>
    <source>
        <strain evidence="4">JCM 15614</strain>
    </source>
</reference>
<evidence type="ECO:0000256" key="2">
    <source>
        <dbReference type="SAM" id="Phobius"/>
    </source>
</evidence>